<dbReference type="InterPro" id="IPR002582">
    <property type="entry name" value="ACPS"/>
</dbReference>
<evidence type="ECO:0000256" key="3">
    <source>
        <dbReference type="ARBA" id="ARBA00022723"/>
    </source>
</evidence>
<dbReference type="GO" id="GO:0005737">
    <property type="term" value="C:cytoplasm"/>
    <property type="evidence" value="ECO:0007669"/>
    <property type="project" value="UniProtKB-SubCell"/>
</dbReference>
<evidence type="ECO:0000256" key="8">
    <source>
        <dbReference type="HAMAP-Rule" id="MF_00101"/>
    </source>
</evidence>
<accession>A0A1T5A8Z3</accession>
<dbReference type="GO" id="GO:0000287">
    <property type="term" value="F:magnesium ion binding"/>
    <property type="evidence" value="ECO:0007669"/>
    <property type="project" value="UniProtKB-UniRule"/>
</dbReference>
<comment type="subcellular location">
    <subcellularLocation>
        <location evidence="8">Cytoplasm</location>
    </subcellularLocation>
</comment>
<dbReference type="Pfam" id="PF01648">
    <property type="entry name" value="ACPS"/>
    <property type="match status" value="1"/>
</dbReference>
<dbReference type="InterPro" id="IPR004568">
    <property type="entry name" value="Ppantetheine-prot_Trfase_dom"/>
</dbReference>
<keyword evidence="11" id="KW-1185">Reference proteome</keyword>
<evidence type="ECO:0000313" key="11">
    <source>
        <dbReference type="Proteomes" id="UP000243406"/>
    </source>
</evidence>
<keyword evidence="1 8" id="KW-0444">Lipid biosynthesis</keyword>
<name>A0A1T5A8Z3_9FIRM</name>
<keyword evidence="5 8" id="KW-0460">Magnesium</keyword>
<dbReference type="HAMAP" id="MF_00101">
    <property type="entry name" value="AcpS"/>
    <property type="match status" value="1"/>
</dbReference>
<dbReference type="GO" id="GO:0008897">
    <property type="term" value="F:holo-[acyl-carrier-protein] synthase activity"/>
    <property type="evidence" value="ECO:0007669"/>
    <property type="project" value="UniProtKB-UniRule"/>
</dbReference>
<keyword evidence="6 8" id="KW-0443">Lipid metabolism</keyword>
<evidence type="ECO:0000259" key="9">
    <source>
        <dbReference type="Pfam" id="PF01648"/>
    </source>
</evidence>
<evidence type="ECO:0000256" key="6">
    <source>
        <dbReference type="ARBA" id="ARBA00023098"/>
    </source>
</evidence>
<reference evidence="11" key="1">
    <citation type="submission" date="2017-02" db="EMBL/GenBank/DDBJ databases">
        <authorList>
            <person name="Varghese N."/>
            <person name="Submissions S."/>
        </authorList>
    </citation>
    <scope>NUCLEOTIDE SEQUENCE [LARGE SCALE GENOMIC DNA]</scope>
    <source>
        <strain evidence="11">ATCC 35199</strain>
    </source>
</reference>
<feature type="binding site" evidence="8">
    <location>
        <position position="8"/>
    </location>
    <ligand>
        <name>Mg(2+)</name>
        <dbReference type="ChEBI" id="CHEBI:18420"/>
    </ligand>
</feature>
<comment type="catalytic activity">
    <reaction evidence="8">
        <text>apo-[ACP] + CoA = holo-[ACP] + adenosine 3',5'-bisphosphate + H(+)</text>
        <dbReference type="Rhea" id="RHEA:12068"/>
        <dbReference type="Rhea" id="RHEA-COMP:9685"/>
        <dbReference type="Rhea" id="RHEA-COMP:9690"/>
        <dbReference type="ChEBI" id="CHEBI:15378"/>
        <dbReference type="ChEBI" id="CHEBI:29999"/>
        <dbReference type="ChEBI" id="CHEBI:57287"/>
        <dbReference type="ChEBI" id="CHEBI:58343"/>
        <dbReference type="ChEBI" id="CHEBI:64479"/>
        <dbReference type="EC" id="2.7.8.7"/>
    </reaction>
</comment>
<evidence type="ECO:0000256" key="4">
    <source>
        <dbReference type="ARBA" id="ARBA00022832"/>
    </source>
</evidence>
<comment type="similarity">
    <text evidence="8">Belongs to the P-Pant transferase superfamily. AcpS family.</text>
</comment>
<dbReference type="GO" id="GO:0006633">
    <property type="term" value="P:fatty acid biosynthetic process"/>
    <property type="evidence" value="ECO:0007669"/>
    <property type="project" value="UniProtKB-UniRule"/>
</dbReference>
<dbReference type="NCBIfam" id="TIGR00516">
    <property type="entry name" value="acpS"/>
    <property type="match status" value="1"/>
</dbReference>
<organism evidence="10 11">
    <name type="scientific">Acetoanaerobium noterae</name>
    <dbReference type="NCBI Taxonomy" id="745369"/>
    <lineage>
        <taxon>Bacteria</taxon>
        <taxon>Bacillati</taxon>
        <taxon>Bacillota</taxon>
        <taxon>Clostridia</taxon>
        <taxon>Peptostreptococcales</taxon>
        <taxon>Filifactoraceae</taxon>
        <taxon>Acetoanaerobium</taxon>
    </lineage>
</organism>
<keyword evidence="4 8" id="KW-0276">Fatty acid metabolism</keyword>
<dbReference type="InterPro" id="IPR008278">
    <property type="entry name" value="4-PPantetheinyl_Trfase_dom"/>
</dbReference>
<keyword evidence="2 8" id="KW-0808">Transferase</keyword>
<proteinExistence type="inferred from homology"/>
<dbReference type="AlphaFoldDB" id="A0A1T5A8Z3"/>
<dbReference type="Proteomes" id="UP000243406">
    <property type="component" value="Unassembled WGS sequence"/>
</dbReference>
<dbReference type="EC" id="2.7.8.7" evidence="8"/>
<evidence type="ECO:0000256" key="7">
    <source>
        <dbReference type="ARBA" id="ARBA00023160"/>
    </source>
</evidence>
<comment type="cofactor">
    <cofactor evidence="8">
        <name>Mg(2+)</name>
        <dbReference type="ChEBI" id="CHEBI:18420"/>
    </cofactor>
</comment>
<dbReference type="Gene3D" id="3.90.470.20">
    <property type="entry name" value="4'-phosphopantetheinyl transferase domain"/>
    <property type="match status" value="1"/>
</dbReference>
<evidence type="ECO:0000313" key="10">
    <source>
        <dbReference type="EMBL" id="SKB31390.1"/>
    </source>
</evidence>
<sequence>MIKGIGNDILEIDRIKSAIEKNSRFLTKIYTKSELDYYQAKGEKIETLAGMFCAKEAVSKALGTGFVSFAFTDIEILRASGGKPYVLLHNKAKVALDELGGFNINISISHSKHYAHAVAIID</sequence>
<dbReference type="RefSeq" id="WP_079588808.1">
    <property type="nucleotide sequence ID" value="NZ_FUYN01000001.1"/>
</dbReference>
<evidence type="ECO:0000256" key="2">
    <source>
        <dbReference type="ARBA" id="ARBA00022679"/>
    </source>
</evidence>
<evidence type="ECO:0000256" key="1">
    <source>
        <dbReference type="ARBA" id="ARBA00022516"/>
    </source>
</evidence>
<dbReference type="NCBIfam" id="TIGR00556">
    <property type="entry name" value="pantethn_trn"/>
    <property type="match status" value="1"/>
</dbReference>
<keyword evidence="8" id="KW-0963">Cytoplasm</keyword>
<comment type="function">
    <text evidence="8">Transfers the 4'-phosphopantetheine moiety from coenzyme A to a Ser of acyl-carrier-protein.</text>
</comment>
<dbReference type="EMBL" id="FUYN01000001">
    <property type="protein sequence ID" value="SKB31390.1"/>
    <property type="molecule type" value="Genomic_DNA"/>
</dbReference>
<evidence type="ECO:0000256" key="5">
    <source>
        <dbReference type="ARBA" id="ARBA00022842"/>
    </source>
</evidence>
<feature type="domain" description="4'-phosphopantetheinyl transferase" evidence="9">
    <location>
        <begin position="4"/>
        <end position="103"/>
    </location>
</feature>
<feature type="binding site" evidence="8">
    <location>
        <position position="56"/>
    </location>
    <ligand>
        <name>Mg(2+)</name>
        <dbReference type="ChEBI" id="CHEBI:18420"/>
    </ligand>
</feature>
<dbReference type="OrthoDB" id="517356at2"/>
<keyword evidence="7 8" id="KW-0275">Fatty acid biosynthesis</keyword>
<protein>
    <recommendedName>
        <fullName evidence="8">Holo-[acyl-carrier-protein] synthase</fullName>
        <shortName evidence="8">Holo-ACP synthase</shortName>
        <ecNumber evidence="8">2.7.8.7</ecNumber>
    </recommendedName>
    <alternativeName>
        <fullName evidence="8">4'-phosphopantetheinyl transferase AcpS</fullName>
    </alternativeName>
</protein>
<gene>
    <name evidence="8" type="primary">acpS</name>
    <name evidence="10" type="ORF">SAMN02745120_0876</name>
</gene>
<keyword evidence="3 8" id="KW-0479">Metal-binding</keyword>
<dbReference type="SUPFAM" id="SSF56214">
    <property type="entry name" value="4'-phosphopantetheinyl transferase"/>
    <property type="match status" value="1"/>
</dbReference>
<dbReference type="InterPro" id="IPR037143">
    <property type="entry name" value="4-PPantetheinyl_Trfase_dom_sf"/>
</dbReference>